<evidence type="ECO:0000256" key="1">
    <source>
        <dbReference type="ARBA" id="ARBA00009861"/>
    </source>
</evidence>
<dbReference type="PANTHER" id="PTHR31642:SF299">
    <property type="entry name" value="OS02G0653400 PROTEIN"/>
    <property type="match status" value="1"/>
</dbReference>
<dbReference type="AlphaFoldDB" id="A0A022RSS4"/>
<dbReference type="GO" id="GO:0016747">
    <property type="term" value="F:acyltransferase activity, transferring groups other than amino-acyl groups"/>
    <property type="evidence" value="ECO:0000318"/>
    <property type="project" value="GO_Central"/>
</dbReference>
<feature type="region of interest" description="Disordered" evidence="2">
    <location>
        <begin position="1"/>
        <end position="25"/>
    </location>
</feature>
<organism evidence="3 4">
    <name type="scientific">Erythranthe guttata</name>
    <name type="common">Yellow monkey flower</name>
    <name type="synonym">Mimulus guttatus</name>
    <dbReference type="NCBI Taxonomy" id="4155"/>
    <lineage>
        <taxon>Eukaryota</taxon>
        <taxon>Viridiplantae</taxon>
        <taxon>Streptophyta</taxon>
        <taxon>Embryophyta</taxon>
        <taxon>Tracheophyta</taxon>
        <taxon>Spermatophyta</taxon>
        <taxon>Magnoliopsida</taxon>
        <taxon>eudicotyledons</taxon>
        <taxon>Gunneridae</taxon>
        <taxon>Pentapetalae</taxon>
        <taxon>asterids</taxon>
        <taxon>lamiids</taxon>
        <taxon>Lamiales</taxon>
        <taxon>Phrymaceae</taxon>
        <taxon>Erythranthe</taxon>
    </lineage>
</organism>
<comment type="similarity">
    <text evidence="1">Belongs to the plant acyltransferase family.</text>
</comment>
<gene>
    <name evidence="3" type="ORF">MIMGU_mgv1a008658mg</name>
</gene>
<name>A0A022RSS4_ERYGU</name>
<keyword evidence="4" id="KW-1185">Reference proteome</keyword>
<dbReference type="Gene3D" id="3.30.559.10">
    <property type="entry name" value="Chloramphenicol acetyltransferase-like domain"/>
    <property type="match status" value="1"/>
</dbReference>
<dbReference type="InterPro" id="IPR023213">
    <property type="entry name" value="CAT-like_dom_sf"/>
</dbReference>
<dbReference type="eggNOG" id="ENOG502RYQP">
    <property type="taxonomic scope" value="Eukaryota"/>
</dbReference>
<dbReference type="Proteomes" id="UP000030748">
    <property type="component" value="Unassembled WGS sequence"/>
</dbReference>
<dbReference type="EMBL" id="KI630265">
    <property type="protein sequence ID" value="EYU43036.1"/>
    <property type="molecule type" value="Genomic_DNA"/>
</dbReference>
<reference evidence="3 4" key="1">
    <citation type="journal article" date="2013" name="Proc. Natl. Acad. Sci. U.S.A.">
        <title>Fine-scale variation in meiotic recombination in Mimulus inferred from population shotgun sequencing.</title>
        <authorList>
            <person name="Hellsten U."/>
            <person name="Wright K.M."/>
            <person name="Jenkins J."/>
            <person name="Shu S."/>
            <person name="Yuan Y."/>
            <person name="Wessler S.R."/>
            <person name="Schmutz J."/>
            <person name="Willis J.H."/>
            <person name="Rokhsar D.S."/>
        </authorList>
    </citation>
    <scope>NUCLEOTIDE SEQUENCE [LARGE SCALE GENOMIC DNA]</scope>
    <source>
        <strain evidence="4">cv. DUN x IM62</strain>
    </source>
</reference>
<dbReference type="PANTHER" id="PTHR31642">
    <property type="entry name" value="TRICHOTHECENE 3-O-ACETYLTRANSFERASE"/>
    <property type="match status" value="1"/>
</dbReference>
<evidence type="ECO:0000313" key="3">
    <source>
        <dbReference type="EMBL" id="EYU43036.1"/>
    </source>
</evidence>
<evidence type="ECO:0000256" key="2">
    <source>
        <dbReference type="SAM" id="MobiDB-lite"/>
    </source>
</evidence>
<protein>
    <submittedName>
        <fullName evidence="3">Uncharacterized protein</fullName>
    </submittedName>
</protein>
<sequence>MQTMMPTKPTETRKTMRINNLPPQNSNSNILQRRLHILLCYTKASEQDSGWILAGRMKESLGKALEEEPILAGRLRRLSEESDGGGGGDFEIVSNDAGVRTVEVKADHVKLAEFVDELKANKREAHELVYWEDIVQHNPQFSPLIYIQVTNFTCGGYSIGITSSLLLVDPFTFSNFLKKWCKIHKTIFSRTNTSKIPYLYFPNYASSPNDYRLIMGSNYKTCKNNTNASAQSVILTNLAALCIEEAERKTGSKMASSLSLLLHKLPCEEEDTYYNKVEMCSRKGLLEGLLVSENEISGLINTNCAIRTWDELGLDSLCFDEGNKADYVSCWISSSPAVSDEGSVMIISPSGDDTDTFGIKVVVTFD</sequence>
<dbReference type="InterPro" id="IPR050317">
    <property type="entry name" value="Plant_Fungal_Acyltransferase"/>
</dbReference>
<accession>A0A022RSS4</accession>
<dbReference type="STRING" id="4155.A0A022RSS4"/>
<proteinExistence type="inferred from homology"/>
<evidence type="ECO:0000313" key="4">
    <source>
        <dbReference type="Proteomes" id="UP000030748"/>
    </source>
</evidence>
<dbReference type="Pfam" id="PF02458">
    <property type="entry name" value="Transferase"/>
    <property type="match status" value="1"/>
</dbReference>